<reference evidence="4" key="1">
    <citation type="journal article" date="2020" name="Stud. Mycol.">
        <title>101 Dothideomycetes genomes: a test case for predicting lifestyles and emergence of pathogens.</title>
        <authorList>
            <person name="Haridas S."/>
            <person name="Albert R."/>
            <person name="Binder M."/>
            <person name="Bloem J."/>
            <person name="Labutti K."/>
            <person name="Salamov A."/>
            <person name="Andreopoulos B."/>
            <person name="Baker S."/>
            <person name="Barry K."/>
            <person name="Bills G."/>
            <person name="Bluhm B."/>
            <person name="Cannon C."/>
            <person name="Castanera R."/>
            <person name="Culley D."/>
            <person name="Daum C."/>
            <person name="Ezra D."/>
            <person name="Gonzalez J."/>
            <person name="Henrissat B."/>
            <person name="Kuo A."/>
            <person name="Liang C."/>
            <person name="Lipzen A."/>
            <person name="Lutzoni F."/>
            <person name="Magnuson J."/>
            <person name="Mondo S."/>
            <person name="Nolan M."/>
            <person name="Ohm R."/>
            <person name="Pangilinan J."/>
            <person name="Park H.-J."/>
            <person name="Ramirez L."/>
            <person name="Alfaro M."/>
            <person name="Sun H."/>
            <person name="Tritt A."/>
            <person name="Yoshinaga Y."/>
            <person name="Zwiers L.-H."/>
            <person name="Turgeon B."/>
            <person name="Goodwin S."/>
            <person name="Spatafora J."/>
            <person name="Crous P."/>
            <person name="Grigoriev I."/>
        </authorList>
    </citation>
    <scope>NUCLEOTIDE SEQUENCE</scope>
    <source>
        <strain evidence="4">CBS 473.64</strain>
    </source>
</reference>
<keyword evidence="2" id="KW-0472">Membrane</keyword>
<feature type="signal peptide" evidence="3">
    <location>
        <begin position="1"/>
        <end position="27"/>
    </location>
</feature>
<accession>A0A6A6S6L9</accession>
<dbReference type="EMBL" id="MU006781">
    <property type="protein sequence ID" value="KAF2642842.1"/>
    <property type="molecule type" value="Genomic_DNA"/>
</dbReference>
<feature type="chain" id="PRO_5025594992" evidence="3">
    <location>
        <begin position="28"/>
        <end position="493"/>
    </location>
</feature>
<feature type="transmembrane region" description="Helical" evidence="2">
    <location>
        <begin position="66"/>
        <end position="87"/>
    </location>
</feature>
<feature type="region of interest" description="Disordered" evidence="1">
    <location>
        <begin position="119"/>
        <end position="174"/>
    </location>
</feature>
<organism evidence="4 5">
    <name type="scientific">Massarina eburnea CBS 473.64</name>
    <dbReference type="NCBI Taxonomy" id="1395130"/>
    <lineage>
        <taxon>Eukaryota</taxon>
        <taxon>Fungi</taxon>
        <taxon>Dikarya</taxon>
        <taxon>Ascomycota</taxon>
        <taxon>Pezizomycotina</taxon>
        <taxon>Dothideomycetes</taxon>
        <taxon>Pleosporomycetidae</taxon>
        <taxon>Pleosporales</taxon>
        <taxon>Massarineae</taxon>
        <taxon>Massarinaceae</taxon>
        <taxon>Massarina</taxon>
    </lineage>
</organism>
<feature type="compositionally biased region" description="Polar residues" evidence="1">
    <location>
        <begin position="373"/>
        <end position="382"/>
    </location>
</feature>
<feature type="region of interest" description="Disordered" evidence="1">
    <location>
        <begin position="469"/>
        <end position="493"/>
    </location>
</feature>
<evidence type="ECO:0000256" key="2">
    <source>
        <dbReference type="SAM" id="Phobius"/>
    </source>
</evidence>
<keyword evidence="2" id="KW-1133">Transmembrane helix</keyword>
<sequence length="493" mass="54270">MLKGALPTALISLLLVASSQPPFYAYAAPTPYDFTDNYKATAPSPEEGPPASANASRNKDILPYQITGLVGGYVITVLFWGILLLTVGRKMRRKTENSPKILELELVTKRPDAVMMNGVSRESSIRSPVPPSPASARSATSWFKRNFRKDKVESPSIQESGQHSPIAESPGSFDQQVLDANRQRAQDEMERLYAAVMDHDRKKSLSQASNNSIPSPTSSHRPSAIITPQNMASHSNPSSPVKAIYPPTYNQNGPPTAPLPSSSSQYRGPNLLDPQEPDSPSRSFLSKKSHTSNASSSSKPRFNLKNLRISGPVQKYPHDRDMEARIPLSPRFYNPGAPPSPPTMDNSPTTPADIEAYERLDEVQPLPRPAPQRTASFSSSNAPTPTTTQQQPRLVISPSANLPLRGYAEPLKSPDLRTTVLDRKRDHLSMTTPKTGVPFTPYSPYMPFTPITPVTPHLITKKERKMAKKHESKARHGRNDMVQSPKDIFGDAW</sequence>
<feature type="compositionally biased region" description="Polar residues" evidence="1">
    <location>
        <begin position="205"/>
        <end position="239"/>
    </location>
</feature>
<dbReference type="OrthoDB" id="4524805at2759"/>
<dbReference type="Proteomes" id="UP000799753">
    <property type="component" value="Unassembled WGS sequence"/>
</dbReference>
<keyword evidence="3" id="KW-0732">Signal</keyword>
<gene>
    <name evidence="4" type="ORF">P280DRAFT_468150</name>
</gene>
<feature type="region of interest" description="Disordered" evidence="1">
    <location>
        <begin position="366"/>
        <end position="391"/>
    </location>
</feature>
<evidence type="ECO:0000256" key="1">
    <source>
        <dbReference type="SAM" id="MobiDB-lite"/>
    </source>
</evidence>
<proteinExistence type="predicted"/>
<name>A0A6A6S6L9_9PLEO</name>
<evidence type="ECO:0000313" key="5">
    <source>
        <dbReference type="Proteomes" id="UP000799753"/>
    </source>
</evidence>
<keyword evidence="5" id="KW-1185">Reference proteome</keyword>
<feature type="region of interest" description="Disordered" evidence="1">
    <location>
        <begin position="200"/>
        <end position="319"/>
    </location>
</feature>
<dbReference type="AlphaFoldDB" id="A0A6A6S6L9"/>
<feature type="compositionally biased region" description="Polar residues" evidence="1">
    <location>
        <begin position="248"/>
        <end position="267"/>
    </location>
</feature>
<feature type="region of interest" description="Disordered" evidence="1">
    <location>
        <begin position="331"/>
        <end position="351"/>
    </location>
</feature>
<evidence type="ECO:0000256" key="3">
    <source>
        <dbReference type="SAM" id="SignalP"/>
    </source>
</evidence>
<evidence type="ECO:0000313" key="4">
    <source>
        <dbReference type="EMBL" id="KAF2642842.1"/>
    </source>
</evidence>
<protein>
    <submittedName>
        <fullName evidence="4">Uncharacterized protein</fullName>
    </submittedName>
</protein>
<keyword evidence="2" id="KW-0812">Transmembrane</keyword>